<dbReference type="InterPro" id="IPR022941">
    <property type="entry name" value="SRP54"/>
</dbReference>
<feature type="region of interest" description="Disordered" evidence="11">
    <location>
        <begin position="428"/>
        <end position="462"/>
    </location>
</feature>
<dbReference type="InterPro" id="IPR003593">
    <property type="entry name" value="AAA+_ATPase"/>
</dbReference>
<feature type="binding site" evidence="9">
    <location>
        <begin position="190"/>
        <end position="194"/>
    </location>
    <ligand>
        <name>GTP</name>
        <dbReference type="ChEBI" id="CHEBI:37565"/>
    </ligand>
</feature>
<dbReference type="SMART" id="SM00962">
    <property type="entry name" value="SRP54"/>
    <property type="match status" value="1"/>
</dbReference>
<feature type="coiled-coil region" evidence="10">
    <location>
        <begin position="304"/>
        <end position="343"/>
    </location>
</feature>
<evidence type="ECO:0000256" key="5">
    <source>
        <dbReference type="ARBA" id="ARBA00023134"/>
    </source>
</evidence>
<feature type="compositionally biased region" description="Basic residues" evidence="11">
    <location>
        <begin position="440"/>
        <end position="455"/>
    </location>
</feature>
<evidence type="ECO:0000256" key="11">
    <source>
        <dbReference type="SAM" id="MobiDB-lite"/>
    </source>
</evidence>
<comment type="subunit">
    <text evidence="9">Part of the signal recognition particle protein translocation system, which is composed of SRP and FtsY.</text>
</comment>
<dbReference type="Pfam" id="PF00448">
    <property type="entry name" value="SRP54"/>
    <property type="match status" value="1"/>
</dbReference>
<dbReference type="Pfam" id="PF02978">
    <property type="entry name" value="SRP_SPB"/>
    <property type="match status" value="1"/>
</dbReference>
<keyword evidence="5 9" id="KW-0342">GTP-binding</keyword>
<dbReference type="Gene3D" id="3.40.50.300">
    <property type="entry name" value="P-loop containing nucleotide triphosphate hydrolases"/>
    <property type="match status" value="1"/>
</dbReference>
<dbReference type="PANTHER" id="PTHR11564">
    <property type="entry name" value="SIGNAL RECOGNITION PARTICLE 54K PROTEIN SRP54"/>
    <property type="match status" value="1"/>
</dbReference>
<dbReference type="InterPro" id="IPR013822">
    <property type="entry name" value="Signal_recog_particl_SRP54_hlx"/>
</dbReference>
<evidence type="ECO:0000256" key="8">
    <source>
        <dbReference type="ARBA" id="ARBA00048027"/>
    </source>
</evidence>
<dbReference type="CDD" id="cd18539">
    <property type="entry name" value="SRP_G"/>
    <property type="match status" value="1"/>
</dbReference>
<dbReference type="GO" id="GO:0005525">
    <property type="term" value="F:GTP binding"/>
    <property type="evidence" value="ECO:0007669"/>
    <property type="project" value="UniProtKB-UniRule"/>
</dbReference>
<dbReference type="SUPFAM" id="SSF52540">
    <property type="entry name" value="P-loop containing nucleoside triphosphate hydrolases"/>
    <property type="match status" value="1"/>
</dbReference>
<feature type="binding site" evidence="9">
    <location>
        <begin position="109"/>
        <end position="116"/>
    </location>
    <ligand>
        <name>GTP</name>
        <dbReference type="ChEBI" id="CHEBI:37565"/>
    </ligand>
</feature>
<accession>A0A857DI38</accession>
<dbReference type="EMBL" id="CP046996">
    <property type="protein sequence ID" value="QHA00159.1"/>
    <property type="molecule type" value="Genomic_DNA"/>
</dbReference>
<sequence length="462" mass="50657">MAMFEGLSEKLQATFKRLRGKGKLTEADVTEALREVRIALLEADVNFKVVKELIARIKERSVGQEVLESLTPGQHVIKIVHEEIIRLMGGSESKISISSKPPTIIMLVGLQGAGKTTHGAKLANMLKKQGKHPLLVACDIYRPAAIKQLEVLGEQIKVPVFSLGQENPVKIASESLVFSRKNGNDVVIIDTAGRLHINEELMDELSRIKGNVKPHEILLVVDAMTGQDAVNAADAFHQQLGLDGVILSKLDGDTRGGAALSVKAVTGCPIKFAGTGEKMEALEVFHPDRIASRILGMGDVLTLIERAQQNVDEKKARELEEKIRKQELTLDDYLDQIKQLRSMGPLSSVLEMLPGIGKQLKGVQIDEKEFYKAEAIICSMTADERRKPILIKDSRKKRIAKGSGTTVVDVGRLLKQYEQTKKMMKQLSGIPGMGGAVKGGTKKGKKGKKQGKKPFPKFPFQI</sequence>
<gene>
    <name evidence="9" type="primary">ffh</name>
    <name evidence="13" type="ORF">GQ588_05610</name>
</gene>
<evidence type="ECO:0000256" key="3">
    <source>
        <dbReference type="ARBA" id="ARBA00022801"/>
    </source>
</evidence>
<dbReference type="InterPro" id="IPR004125">
    <property type="entry name" value="Signal_recog_particle_SRP54_M"/>
</dbReference>
<dbReference type="InterPro" id="IPR027417">
    <property type="entry name" value="P-loop_NTPase"/>
</dbReference>
<evidence type="ECO:0000256" key="6">
    <source>
        <dbReference type="ARBA" id="ARBA00023135"/>
    </source>
</evidence>
<feature type="binding site" evidence="9">
    <location>
        <begin position="248"/>
        <end position="251"/>
    </location>
    <ligand>
        <name>GTP</name>
        <dbReference type="ChEBI" id="CHEBI:37565"/>
    </ligand>
</feature>
<dbReference type="GO" id="GO:0003924">
    <property type="term" value="F:GTPase activity"/>
    <property type="evidence" value="ECO:0007669"/>
    <property type="project" value="UniProtKB-UniRule"/>
</dbReference>
<dbReference type="PROSITE" id="PS00300">
    <property type="entry name" value="SRP54"/>
    <property type="match status" value="1"/>
</dbReference>
<reference evidence="13 14" key="1">
    <citation type="submission" date="2019-12" db="EMBL/GenBank/DDBJ databases">
        <title>Sequence classification of anaerobic respiratory reductive dehalogenases: First we see many, then we see few.</title>
        <authorList>
            <person name="Molenda O."/>
            <person name="Puentes Jacome L.A."/>
            <person name="Cao X."/>
            <person name="Nesbo C.L."/>
            <person name="Tang S."/>
            <person name="Morson N."/>
            <person name="Patron J."/>
            <person name="Lomheim L."/>
            <person name="Wishart D.S."/>
            <person name="Edwards E.A."/>
        </authorList>
    </citation>
    <scope>NUCLEOTIDE SEQUENCE [LARGE SCALE GENOMIC DNA]</scope>
    <source>
        <strain evidence="13 14">12DCA</strain>
    </source>
</reference>
<dbReference type="NCBIfam" id="TIGR00959">
    <property type="entry name" value="ffh"/>
    <property type="match status" value="1"/>
</dbReference>
<evidence type="ECO:0000313" key="13">
    <source>
        <dbReference type="EMBL" id="QHA00159.1"/>
    </source>
</evidence>
<dbReference type="GO" id="GO:0006614">
    <property type="term" value="P:SRP-dependent cotranslational protein targeting to membrane"/>
    <property type="evidence" value="ECO:0007669"/>
    <property type="project" value="InterPro"/>
</dbReference>
<name>A0A857DI38_9FIRM</name>
<keyword evidence="3 9" id="KW-0378">Hydrolase</keyword>
<keyword evidence="9" id="KW-0963">Cytoplasm</keyword>
<dbReference type="Gene3D" id="1.10.260.30">
    <property type="entry name" value="Signal recognition particle, SRP54 subunit, M-domain"/>
    <property type="match status" value="1"/>
</dbReference>
<evidence type="ECO:0000313" key="14">
    <source>
        <dbReference type="Proteomes" id="UP000430508"/>
    </source>
</evidence>
<dbReference type="AlphaFoldDB" id="A0A857DI38"/>
<evidence type="ECO:0000256" key="9">
    <source>
        <dbReference type="HAMAP-Rule" id="MF_00306"/>
    </source>
</evidence>
<comment type="function">
    <text evidence="9">Involved in targeting and insertion of nascent membrane proteins into the cytoplasmic membrane. Binds to the hydrophobic signal sequence of the ribosome-nascent chain (RNC) as it emerges from the ribosomes. The SRP-RNC complex is then targeted to the cytoplasmic membrane where it interacts with the SRP receptor FtsY.</text>
</comment>
<dbReference type="InterPro" id="IPR004780">
    <property type="entry name" value="SRP"/>
</dbReference>
<comment type="domain">
    <text evidence="9">Composed of three domains: the N-terminal N domain, which is responsible for interactions with the ribosome, the central G domain, which binds GTP, and the C-terminal M domain, which binds the RNA and the signal sequence of the RNC.</text>
</comment>
<dbReference type="InterPro" id="IPR036891">
    <property type="entry name" value="Signal_recog_part_SRP54_M_sf"/>
</dbReference>
<dbReference type="SUPFAM" id="SSF47446">
    <property type="entry name" value="Signal peptide-binding domain"/>
    <property type="match status" value="1"/>
</dbReference>
<dbReference type="InterPro" id="IPR042101">
    <property type="entry name" value="SRP54_N_sf"/>
</dbReference>
<organism evidence="13 14">
    <name type="scientific">Dehalobacter restrictus</name>
    <dbReference type="NCBI Taxonomy" id="55583"/>
    <lineage>
        <taxon>Bacteria</taxon>
        <taxon>Bacillati</taxon>
        <taxon>Bacillota</taxon>
        <taxon>Clostridia</taxon>
        <taxon>Eubacteriales</taxon>
        <taxon>Desulfitobacteriaceae</taxon>
        <taxon>Dehalobacter</taxon>
    </lineage>
</organism>
<evidence type="ECO:0000259" key="12">
    <source>
        <dbReference type="PROSITE" id="PS00300"/>
    </source>
</evidence>
<dbReference type="Gene3D" id="1.20.120.140">
    <property type="entry name" value="Signal recognition particle SRP54, nucleotide-binding domain"/>
    <property type="match status" value="1"/>
</dbReference>
<proteinExistence type="inferred from homology"/>
<feature type="domain" description="SRP54-type proteins GTP-binding" evidence="12">
    <location>
        <begin position="269"/>
        <end position="282"/>
    </location>
</feature>
<dbReference type="PANTHER" id="PTHR11564:SF5">
    <property type="entry name" value="SIGNAL RECOGNITION PARTICLE SUBUNIT SRP54"/>
    <property type="match status" value="1"/>
</dbReference>
<keyword evidence="7 9" id="KW-0687">Ribonucleoprotein</keyword>
<dbReference type="FunFam" id="3.40.50.300:FF:000022">
    <property type="entry name" value="Signal recognition particle 54 kDa subunit"/>
    <property type="match status" value="1"/>
</dbReference>
<evidence type="ECO:0000256" key="10">
    <source>
        <dbReference type="SAM" id="Coils"/>
    </source>
</evidence>
<evidence type="ECO:0000256" key="4">
    <source>
        <dbReference type="ARBA" id="ARBA00022884"/>
    </source>
</evidence>
<dbReference type="SMART" id="SM00963">
    <property type="entry name" value="SRP54_N"/>
    <property type="match status" value="1"/>
</dbReference>
<dbReference type="Proteomes" id="UP000430508">
    <property type="component" value="Chromosome"/>
</dbReference>
<dbReference type="SMART" id="SM00382">
    <property type="entry name" value="AAA"/>
    <property type="match status" value="1"/>
</dbReference>
<dbReference type="InterPro" id="IPR000897">
    <property type="entry name" value="SRP54_GTPase_dom"/>
</dbReference>
<comment type="similarity">
    <text evidence="1 9">Belongs to the GTP-binding SRP family. SRP54 subfamily.</text>
</comment>
<comment type="catalytic activity">
    <reaction evidence="8 9">
        <text>GTP + H2O = GDP + phosphate + H(+)</text>
        <dbReference type="Rhea" id="RHEA:19669"/>
        <dbReference type="ChEBI" id="CHEBI:15377"/>
        <dbReference type="ChEBI" id="CHEBI:15378"/>
        <dbReference type="ChEBI" id="CHEBI:37565"/>
        <dbReference type="ChEBI" id="CHEBI:43474"/>
        <dbReference type="ChEBI" id="CHEBI:58189"/>
        <dbReference type="EC" id="3.6.5.4"/>
    </reaction>
</comment>
<keyword evidence="6 9" id="KW-0733">Signal recognition particle</keyword>
<dbReference type="Pfam" id="PF02881">
    <property type="entry name" value="SRP54_N"/>
    <property type="match status" value="1"/>
</dbReference>
<dbReference type="GO" id="GO:0008312">
    <property type="term" value="F:7S RNA binding"/>
    <property type="evidence" value="ECO:0007669"/>
    <property type="project" value="InterPro"/>
</dbReference>
<keyword evidence="4 9" id="KW-0694">RNA-binding</keyword>
<comment type="subcellular location">
    <subcellularLocation>
        <location evidence="9">Cytoplasm</location>
    </subcellularLocation>
    <text evidence="9">The SRP-RNC complex is targeted to the cytoplasmic membrane.</text>
</comment>
<dbReference type="EC" id="3.6.5.4" evidence="9"/>
<evidence type="ECO:0000256" key="1">
    <source>
        <dbReference type="ARBA" id="ARBA00005450"/>
    </source>
</evidence>
<dbReference type="HAMAP" id="MF_00306">
    <property type="entry name" value="SRP54"/>
    <property type="match status" value="1"/>
</dbReference>
<keyword evidence="2 9" id="KW-0547">Nucleotide-binding</keyword>
<keyword evidence="10" id="KW-0175">Coiled coil</keyword>
<dbReference type="GO" id="GO:0048500">
    <property type="term" value="C:signal recognition particle"/>
    <property type="evidence" value="ECO:0007669"/>
    <property type="project" value="UniProtKB-UniRule"/>
</dbReference>
<protein>
    <recommendedName>
        <fullName evidence="9">Signal recognition particle protein</fullName>
        <ecNumber evidence="9">3.6.5.4</ecNumber>
    </recommendedName>
    <alternativeName>
        <fullName evidence="9">Fifty-four homolog</fullName>
    </alternativeName>
</protein>
<evidence type="ECO:0000256" key="7">
    <source>
        <dbReference type="ARBA" id="ARBA00023274"/>
    </source>
</evidence>
<evidence type="ECO:0000256" key="2">
    <source>
        <dbReference type="ARBA" id="ARBA00022741"/>
    </source>
</evidence>